<protein>
    <submittedName>
        <fullName evidence="1">Uncharacterized protein</fullName>
    </submittedName>
</protein>
<dbReference type="PATRIC" id="fig|1266845.5.peg.2047"/>
<dbReference type="HOGENOM" id="CLU_208353_0_0_9"/>
<name>U5SFJ9_9LACT</name>
<dbReference type="Proteomes" id="UP000017469">
    <property type="component" value="Chromosome"/>
</dbReference>
<gene>
    <name evidence="1" type="ORF">Q783_10745</name>
</gene>
<sequence>MKKAVSELVIKAGKAIILMISTQIVNYLSSEEFSNKVKNFIQEMVNKIVKLVMSEKISDITK</sequence>
<organism evidence="1 2">
    <name type="scientific">Carnobacterium inhibens subsp. gilichinskyi</name>
    <dbReference type="NCBI Taxonomy" id="1266845"/>
    <lineage>
        <taxon>Bacteria</taxon>
        <taxon>Bacillati</taxon>
        <taxon>Bacillota</taxon>
        <taxon>Bacilli</taxon>
        <taxon>Lactobacillales</taxon>
        <taxon>Carnobacteriaceae</taxon>
        <taxon>Carnobacterium</taxon>
    </lineage>
</organism>
<dbReference type="EMBL" id="CP006812">
    <property type="protein sequence ID" value="AGY82888.1"/>
    <property type="molecule type" value="Genomic_DNA"/>
</dbReference>
<accession>U5SFJ9</accession>
<proteinExistence type="predicted"/>
<dbReference type="STRING" id="1266845.Q783_10745"/>
<evidence type="ECO:0000313" key="2">
    <source>
        <dbReference type="Proteomes" id="UP000017469"/>
    </source>
</evidence>
<dbReference type="RefSeq" id="WP_023179497.1">
    <property type="nucleotide sequence ID" value="NC_022606.1"/>
</dbReference>
<reference evidence="1 2" key="1">
    <citation type="journal article" date="2013" name="Genome Announc.">
        <title>Complete Genome Sequence of Carnobacterium gilichinskyi Strain WN1359T (DSM 27470T).</title>
        <authorList>
            <person name="Leonard M.T."/>
            <person name="Panayotova N."/>
            <person name="Farmerie W.G."/>
            <person name="Triplett E.W."/>
            <person name="Nicholson W.L."/>
        </authorList>
    </citation>
    <scope>NUCLEOTIDE SEQUENCE [LARGE SCALE GENOMIC DNA]</scope>
    <source>
        <strain evidence="1 2">WN1359</strain>
    </source>
</reference>
<dbReference type="KEGG" id="caw:Q783_10745"/>
<dbReference type="AlphaFoldDB" id="U5SFJ9"/>
<evidence type="ECO:0000313" key="1">
    <source>
        <dbReference type="EMBL" id="AGY82888.1"/>
    </source>
</evidence>